<dbReference type="PANTHER" id="PTHR37484:SF1">
    <property type="entry name" value="ROD SHAPE-DETERMINING PROTEIN MRED"/>
    <property type="match status" value="1"/>
</dbReference>
<evidence type="ECO:0000256" key="1">
    <source>
        <dbReference type="ARBA" id="ARBA00004651"/>
    </source>
</evidence>
<evidence type="ECO:0000256" key="2">
    <source>
        <dbReference type="ARBA" id="ARBA00007776"/>
    </source>
</evidence>
<comment type="caution">
    <text evidence="9">The sequence shown here is derived from an EMBL/GenBank/DDBJ whole genome shotgun (WGS) entry which is preliminary data.</text>
</comment>
<evidence type="ECO:0000256" key="8">
    <source>
        <dbReference type="SAM" id="Phobius"/>
    </source>
</evidence>
<proteinExistence type="inferred from homology"/>
<evidence type="ECO:0000313" key="9">
    <source>
        <dbReference type="EMBL" id="RKG50490.1"/>
    </source>
</evidence>
<feature type="transmembrane region" description="Helical" evidence="8">
    <location>
        <begin position="43"/>
        <end position="66"/>
    </location>
</feature>
<name>A0A3A8G5I7_9GAMM</name>
<evidence type="ECO:0000256" key="4">
    <source>
        <dbReference type="ARBA" id="ARBA00022692"/>
    </source>
</evidence>
<comment type="subcellular location">
    <subcellularLocation>
        <location evidence="1">Cell membrane</location>
        <topology evidence="1">Multi-pass membrane protein</topology>
    </subcellularLocation>
</comment>
<dbReference type="GO" id="GO:0008360">
    <property type="term" value="P:regulation of cell shape"/>
    <property type="evidence" value="ECO:0007669"/>
    <property type="project" value="UniProtKB-KW"/>
</dbReference>
<dbReference type="EMBL" id="RAXZ01000019">
    <property type="protein sequence ID" value="RKG50490.1"/>
    <property type="molecule type" value="Genomic_DNA"/>
</dbReference>
<feature type="transmembrane region" description="Helical" evidence="8">
    <location>
        <begin position="140"/>
        <end position="158"/>
    </location>
</feature>
<dbReference type="PANTHER" id="PTHR37484">
    <property type="entry name" value="ROD SHAPE-DETERMINING PROTEIN MRED"/>
    <property type="match status" value="1"/>
</dbReference>
<feature type="transmembrane region" description="Helical" evidence="8">
    <location>
        <begin position="15"/>
        <end position="31"/>
    </location>
</feature>
<evidence type="ECO:0000256" key="7">
    <source>
        <dbReference type="ARBA" id="ARBA00023136"/>
    </source>
</evidence>
<reference evidence="9 10" key="1">
    <citation type="submission" date="2018-09" db="EMBL/GenBank/DDBJ databases">
        <title>The draft genome of Acinetobacter spp. strains.</title>
        <authorList>
            <person name="Qin J."/>
            <person name="Feng Y."/>
            <person name="Zong Z."/>
        </authorList>
    </citation>
    <scope>NUCLEOTIDE SEQUENCE [LARGE SCALE GENOMIC DNA]</scope>
    <source>
        <strain evidence="9 10">WCHAc060002</strain>
    </source>
</reference>
<evidence type="ECO:0000313" key="10">
    <source>
        <dbReference type="Proteomes" id="UP000281084"/>
    </source>
</evidence>
<keyword evidence="6 8" id="KW-1133">Transmembrane helix</keyword>
<keyword evidence="3" id="KW-1003">Cell membrane</keyword>
<evidence type="ECO:0000256" key="6">
    <source>
        <dbReference type="ARBA" id="ARBA00022989"/>
    </source>
</evidence>
<feature type="transmembrane region" description="Helical" evidence="8">
    <location>
        <begin position="109"/>
        <end position="128"/>
    </location>
</feature>
<organism evidence="9 10">
    <name type="scientific">Acinetobacter cumulans</name>
    <dbReference type="NCBI Taxonomy" id="2136182"/>
    <lineage>
        <taxon>Bacteria</taxon>
        <taxon>Pseudomonadati</taxon>
        <taxon>Pseudomonadota</taxon>
        <taxon>Gammaproteobacteria</taxon>
        <taxon>Moraxellales</taxon>
        <taxon>Moraxellaceae</taxon>
        <taxon>Acinetobacter</taxon>
    </lineage>
</organism>
<feature type="transmembrane region" description="Helical" evidence="8">
    <location>
        <begin position="78"/>
        <end position="97"/>
    </location>
</feature>
<evidence type="ECO:0000256" key="3">
    <source>
        <dbReference type="ARBA" id="ARBA00022475"/>
    </source>
</evidence>
<dbReference type="AlphaFoldDB" id="A0A3A8G5I7"/>
<keyword evidence="4 8" id="KW-0812">Transmembrane</keyword>
<dbReference type="InterPro" id="IPR007227">
    <property type="entry name" value="Cell_shape_determining_MreD"/>
</dbReference>
<dbReference type="GO" id="GO:0005886">
    <property type="term" value="C:plasma membrane"/>
    <property type="evidence" value="ECO:0007669"/>
    <property type="project" value="UniProtKB-SubCell"/>
</dbReference>
<gene>
    <name evidence="9" type="primary">mreD</name>
    <name evidence="9" type="ORF">D7V64_12430</name>
</gene>
<protein>
    <submittedName>
        <fullName evidence="9">Rod shape-determining protein MreD</fullName>
    </submittedName>
</protein>
<keyword evidence="5" id="KW-0133">Cell shape</keyword>
<dbReference type="InterPro" id="IPR026034">
    <property type="entry name" value="MreD_proteobac"/>
</dbReference>
<sequence length="163" mass="19068">MLIAKQSPKVHRDPLMAIIFSVILGSILMVYPLSYEITGWRPLFMLLIMLFWVLCQPTWCGIWFAFGTGLFADLLLDSPLGMNALSFVLIAFLSRFLTRERRILTFSNLWIISALAVLAHLTIVWLTQVMSGVHFSFARHWQPLLTSILFWPFIYYFLHKWRI</sequence>
<dbReference type="Pfam" id="PF04093">
    <property type="entry name" value="MreD"/>
    <property type="match status" value="1"/>
</dbReference>
<accession>A0A3A8G5I7</accession>
<keyword evidence="7 8" id="KW-0472">Membrane</keyword>
<dbReference type="RefSeq" id="WP_120367884.1">
    <property type="nucleotide sequence ID" value="NZ_RAXZ01000019.1"/>
</dbReference>
<dbReference type="NCBIfam" id="TIGR03426">
    <property type="entry name" value="shape_MreD"/>
    <property type="match status" value="1"/>
</dbReference>
<evidence type="ECO:0000256" key="5">
    <source>
        <dbReference type="ARBA" id="ARBA00022960"/>
    </source>
</evidence>
<comment type="similarity">
    <text evidence="2">Belongs to the MreD family.</text>
</comment>
<dbReference type="Proteomes" id="UP000281084">
    <property type="component" value="Unassembled WGS sequence"/>
</dbReference>